<comment type="caution">
    <text evidence="1">The sequence shown here is derived from an EMBL/GenBank/DDBJ whole genome shotgun (WGS) entry which is preliminary data.</text>
</comment>
<organism evidence="1">
    <name type="scientific">marine sediment metagenome</name>
    <dbReference type="NCBI Taxonomy" id="412755"/>
    <lineage>
        <taxon>unclassified sequences</taxon>
        <taxon>metagenomes</taxon>
        <taxon>ecological metagenomes</taxon>
    </lineage>
</organism>
<sequence>MLYKIFNCGNSRNLPYKGMSIFIAKKQMIPTEDKDMADALSAYPYIDVLTEIKDEDYDNIHFSKLKKIAREKGIELHPKIKKKELIKLIDKVR</sequence>
<reference evidence="1" key="1">
    <citation type="journal article" date="2014" name="Front. Microbiol.">
        <title>High frequency of phylogenetically diverse reductive dehalogenase-homologous genes in deep subseafloor sedimentary metagenomes.</title>
        <authorList>
            <person name="Kawai M."/>
            <person name="Futagami T."/>
            <person name="Toyoda A."/>
            <person name="Takaki Y."/>
            <person name="Nishi S."/>
            <person name="Hori S."/>
            <person name="Arai W."/>
            <person name="Tsubouchi T."/>
            <person name="Morono Y."/>
            <person name="Uchiyama I."/>
            <person name="Ito T."/>
            <person name="Fujiyama A."/>
            <person name="Inagaki F."/>
            <person name="Takami H."/>
        </authorList>
    </citation>
    <scope>NUCLEOTIDE SEQUENCE</scope>
    <source>
        <strain evidence="1">Expedition CK06-06</strain>
    </source>
</reference>
<proteinExistence type="predicted"/>
<protein>
    <recommendedName>
        <fullName evidence="2">Rho termination factor N-terminal domain-containing protein</fullName>
    </recommendedName>
</protein>
<gene>
    <name evidence="1" type="ORF">S03H2_37002</name>
</gene>
<dbReference type="EMBL" id="BARU01022743">
    <property type="protein sequence ID" value="GAH60125.1"/>
    <property type="molecule type" value="Genomic_DNA"/>
</dbReference>
<name>X1HSU5_9ZZZZ</name>
<evidence type="ECO:0008006" key="2">
    <source>
        <dbReference type="Google" id="ProtNLM"/>
    </source>
</evidence>
<accession>X1HSU5</accession>
<evidence type="ECO:0000313" key="1">
    <source>
        <dbReference type="EMBL" id="GAH60125.1"/>
    </source>
</evidence>
<dbReference type="AlphaFoldDB" id="X1HSU5"/>